<accession>A0A699TC27</accession>
<evidence type="ECO:0008006" key="2">
    <source>
        <dbReference type="Google" id="ProtNLM"/>
    </source>
</evidence>
<reference evidence="1" key="1">
    <citation type="journal article" date="2019" name="Sci. Rep.">
        <title>Draft genome of Tanacetum cinerariifolium, the natural source of mosquito coil.</title>
        <authorList>
            <person name="Yamashiro T."/>
            <person name="Shiraishi A."/>
            <person name="Satake H."/>
            <person name="Nakayama K."/>
        </authorList>
    </citation>
    <scope>NUCLEOTIDE SEQUENCE</scope>
</reference>
<dbReference type="EMBL" id="BKCJ011236142">
    <property type="protein sequence ID" value="GFD08122.1"/>
    <property type="molecule type" value="Genomic_DNA"/>
</dbReference>
<feature type="non-terminal residue" evidence="1">
    <location>
        <position position="155"/>
    </location>
</feature>
<protein>
    <recommendedName>
        <fullName evidence="2">Adhesin domain-containing protein</fullName>
    </recommendedName>
</protein>
<organism evidence="1">
    <name type="scientific">Tanacetum cinerariifolium</name>
    <name type="common">Dalmatian daisy</name>
    <name type="synonym">Chrysanthemum cinerariifolium</name>
    <dbReference type="NCBI Taxonomy" id="118510"/>
    <lineage>
        <taxon>Eukaryota</taxon>
        <taxon>Viridiplantae</taxon>
        <taxon>Streptophyta</taxon>
        <taxon>Embryophyta</taxon>
        <taxon>Tracheophyta</taxon>
        <taxon>Spermatophyta</taxon>
        <taxon>Magnoliopsida</taxon>
        <taxon>eudicotyledons</taxon>
        <taxon>Gunneridae</taxon>
        <taxon>Pentapetalae</taxon>
        <taxon>asterids</taxon>
        <taxon>campanulids</taxon>
        <taxon>Asterales</taxon>
        <taxon>Asteraceae</taxon>
        <taxon>Asteroideae</taxon>
        <taxon>Anthemideae</taxon>
        <taxon>Anthemidinae</taxon>
        <taxon>Tanacetum</taxon>
    </lineage>
</organism>
<dbReference type="AlphaFoldDB" id="A0A699TC27"/>
<name>A0A699TC27_TANCI</name>
<evidence type="ECO:0000313" key="1">
    <source>
        <dbReference type="EMBL" id="GFD08122.1"/>
    </source>
</evidence>
<comment type="caution">
    <text evidence="1">The sequence shown here is derived from an EMBL/GenBank/DDBJ whole genome shotgun (WGS) entry which is preliminary data.</text>
</comment>
<proteinExistence type="predicted"/>
<gene>
    <name evidence="1" type="ORF">Tci_880091</name>
</gene>
<sequence length="155" mass="16075">QWEGSGLDVETVNGSIKWEVPADYSAQLLTGTTNGSLKTTLPQIDPKSRKHEVNATLGKGGQVIKAVTTNGSVVQSSEAAAKEHVTAIRINTTSNKLLATGGEEKAAVSYEVFVPRRTALALTTQNGSIHLAGVQSAITFSAQNGSVSLADLGGQ</sequence>
<feature type="non-terminal residue" evidence="1">
    <location>
        <position position="1"/>
    </location>
</feature>